<name>A0A838L625_9SPHN</name>
<evidence type="ECO:0000313" key="1">
    <source>
        <dbReference type="EMBL" id="MBA2934380.1"/>
    </source>
</evidence>
<accession>A0A838L625</accession>
<gene>
    <name evidence="1" type="ORF">HZF05_09740</name>
</gene>
<organism evidence="1 2">
    <name type="scientific">Sphingomonas chungangi</name>
    <dbReference type="NCBI Taxonomy" id="2683589"/>
    <lineage>
        <taxon>Bacteria</taxon>
        <taxon>Pseudomonadati</taxon>
        <taxon>Pseudomonadota</taxon>
        <taxon>Alphaproteobacteria</taxon>
        <taxon>Sphingomonadales</taxon>
        <taxon>Sphingomonadaceae</taxon>
        <taxon>Sphingomonas</taxon>
    </lineage>
</organism>
<dbReference type="SUPFAM" id="SSF46785">
    <property type="entry name" value="Winged helix' DNA-binding domain"/>
    <property type="match status" value="1"/>
</dbReference>
<comment type="caution">
    <text evidence="1">The sequence shown here is derived from an EMBL/GenBank/DDBJ whole genome shotgun (WGS) entry which is preliminary data.</text>
</comment>
<protein>
    <submittedName>
        <fullName evidence="1">DUF3253 domain-containing protein</fullName>
    </submittedName>
</protein>
<reference evidence="1 2" key="1">
    <citation type="submission" date="2020-07" db="EMBL/GenBank/DDBJ databases">
        <authorList>
            <person name="Sun Q."/>
        </authorList>
    </citation>
    <scope>NUCLEOTIDE SEQUENCE [LARGE SCALE GENOMIC DNA]</scope>
    <source>
        <strain evidence="1 2">CGMCC 1.13654</strain>
    </source>
</reference>
<proteinExistence type="predicted"/>
<keyword evidence="2" id="KW-1185">Reference proteome</keyword>
<dbReference type="Proteomes" id="UP000570166">
    <property type="component" value="Unassembled WGS sequence"/>
</dbReference>
<dbReference type="InterPro" id="IPR021660">
    <property type="entry name" value="DUF3253"/>
</dbReference>
<sequence>MAMLADRDPGATICPSEVARKITAEASADDAADWRTMMPIVHAAVDHLLDQENISLSWKGRALKPRSGPYRIARTDAD</sequence>
<dbReference type="Pfam" id="PF11625">
    <property type="entry name" value="DUF3253"/>
    <property type="match status" value="1"/>
</dbReference>
<dbReference type="EMBL" id="JACEIB010000006">
    <property type="protein sequence ID" value="MBA2934380.1"/>
    <property type="molecule type" value="Genomic_DNA"/>
</dbReference>
<evidence type="ECO:0000313" key="2">
    <source>
        <dbReference type="Proteomes" id="UP000570166"/>
    </source>
</evidence>
<dbReference type="Gene3D" id="1.10.10.10">
    <property type="entry name" value="Winged helix-like DNA-binding domain superfamily/Winged helix DNA-binding domain"/>
    <property type="match status" value="1"/>
</dbReference>
<dbReference type="InterPro" id="IPR036390">
    <property type="entry name" value="WH_DNA-bd_sf"/>
</dbReference>
<dbReference type="AlphaFoldDB" id="A0A838L625"/>
<dbReference type="InterPro" id="IPR036388">
    <property type="entry name" value="WH-like_DNA-bd_sf"/>
</dbReference>